<name>A0AAW1JIK0_POPJA</name>
<dbReference type="PANTHER" id="PTHR22955:SF77">
    <property type="entry name" value="ASPARTIC PUTATIVE DOMAIN-CONTAINING PROTEIN-RELATED"/>
    <property type="match status" value="1"/>
</dbReference>
<dbReference type="Proteomes" id="UP001458880">
    <property type="component" value="Unassembled WGS sequence"/>
</dbReference>
<dbReference type="EMBL" id="JASPKY010000364">
    <property type="protein sequence ID" value="KAK9703727.1"/>
    <property type="molecule type" value="Genomic_DNA"/>
</dbReference>
<organism evidence="1 2">
    <name type="scientific">Popillia japonica</name>
    <name type="common">Japanese beetle</name>
    <dbReference type="NCBI Taxonomy" id="7064"/>
    <lineage>
        <taxon>Eukaryota</taxon>
        <taxon>Metazoa</taxon>
        <taxon>Ecdysozoa</taxon>
        <taxon>Arthropoda</taxon>
        <taxon>Hexapoda</taxon>
        <taxon>Insecta</taxon>
        <taxon>Pterygota</taxon>
        <taxon>Neoptera</taxon>
        <taxon>Endopterygota</taxon>
        <taxon>Coleoptera</taxon>
        <taxon>Polyphaga</taxon>
        <taxon>Scarabaeiformia</taxon>
        <taxon>Scarabaeidae</taxon>
        <taxon>Rutelinae</taxon>
        <taxon>Popillia</taxon>
    </lineage>
</organism>
<dbReference type="PANTHER" id="PTHR22955">
    <property type="entry name" value="RETROTRANSPOSON"/>
    <property type="match status" value="1"/>
</dbReference>
<dbReference type="AlphaFoldDB" id="A0AAW1JIK0"/>
<gene>
    <name evidence="1" type="ORF">QE152_g29174</name>
</gene>
<evidence type="ECO:0000313" key="2">
    <source>
        <dbReference type="Proteomes" id="UP001458880"/>
    </source>
</evidence>
<sequence length="152" mass="17373">MCAHRVDTMKLAVFVVLAYIATCHLVHLKTSELYSPPQPPCPELMDYNDCGALLLARLMDKVSQALNVNIRETFYWCDSTIVQAWIRHDPGNLKTFVANRVSEISTLTNVNNWRHVPTQDNPADLLSRGVSVRELVEADFWWEAVIFRSHGF</sequence>
<comment type="caution">
    <text evidence="1">The sequence shown here is derived from an EMBL/GenBank/DDBJ whole genome shotgun (WGS) entry which is preliminary data.</text>
</comment>
<protein>
    <submittedName>
        <fullName evidence="1">Uncharacterized protein</fullName>
    </submittedName>
</protein>
<keyword evidence="2" id="KW-1185">Reference proteome</keyword>
<proteinExistence type="predicted"/>
<accession>A0AAW1JIK0</accession>
<evidence type="ECO:0000313" key="1">
    <source>
        <dbReference type="EMBL" id="KAK9703727.1"/>
    </source>
</evidence>
<reference evidence="1 2" key="1">
    <citation type="journal article" date="2024" name="BMC Genomics">
        <title>De novo assembly and annotation of Popillia japonica's genome with initial clues to its potential as an invasive pest.</title>
        <authorList>
            <person name="Cucini C."/>
            <person name="Boschi S."/>
            <person name="Funari R."/>
            <person name="Cardaioli E."/>
            <person name="Iannotti N."/>
            <person name="Marturano G."/>
            <person name="Paoli F."/>
            <person name="Bruttini M."/>
            <person name="Carapelli A."/>
            <person name="Frati F."/>
            <person name="Nardi F."/>
        </authorList>
    </citation>
    <scope>NUCLEOTIDE SEQUENCE [LARGE SCALE GENOMIC DNA]</scope>
    <source>
        <strain evidence="1">DMR45628</strain>
    </source>
</reference>